<dbReference type="SUPFAM" id="SSF52980">
    <property type="entry name" value="Restriction endonuclease-like"/>
    <property type="match status" value="1"/>
</dbReference>
<dbReference type="Gene3D" id="3.90.320.10">
    <property type="match status" value="1"/>
</dbReference>
<evidence type="ECO:0000259" key="1">
    <source>
        <dbReference type="Pfam" id="PF09588"/>
    </source>
</evidence>
<organism evidence="2">
    <name type="scientific">viral metagenome</name>
    <dbReference type="NCBI Taxonomy" id="1070528"/>
    <lineage>
        <taxon>unclassified sequences</taxon>
        <taxon>metagenomes</taxon>
        <taxon>organismal metagenomes</taxon>
    </lineage>
</organism>
<dbReference type="InterPro" id="IPR011604">
    <property type="entry name" value="PDDEXK-like_dom_sf"/>
</dbReference>
<dbReference type="CDD" id="cd22343">
    <property type="entry name" value="PDDEXK_lambda_exonuclease-like"/>
    <property type="match status" value="1"/>
</dbReference>
<reference evidence="2" key="1">
    <citation type="journal article" date="2020" name="Nature">
        <title>Giant virus diversity and host interactions through global metagenomics.</title>
        <authorList>
            <person name="Schulz F."/>
            <person name="Roux S."/>
            <person name="Paez-Espino D."/>
            <person name="Jungbluth S."/>
            <person name="Walsh D.A."/>
            <person name="Denef V.J."/>
            <person name="McMahon K.D."/>
            <person name="Konstantinidis K.T."/>
            <person name="Eloe-Fadrosh E.A."/>
            <person name="Kyrpides N.C."/>
            <person name="Woyke T."/>
        </authorList>
    </citation>
    <scope>NUCLEOTIDE SEQUENCE</scope>
    <source>
        <strain evidence="2">GVMAG-M-3300023184-88</strain>
    </source>
</reference>
<feature type="domain" description="YqaJ viral recombinase" evidence="1">
    <location>
        <begin position="97"/>
        <end position="237"/>
    </location>
</feature>
<dbReference type="Pfam" id="PF09588">
    <property type="entry name" value="YqaJ"/>
    <property type="match status" value="1"/>
</dbReference>
<dbReference type="InterPro" id="IPR011335">
    <property type="entry name" value="Restrct_endonuc-II-like"/>
</dbReference>
<dbReference type="InterPro" id="IPR051703">
    <property type="entry name" value="NF-kappa-B_Signaling_Reg"/>
</dbReference>
<dbReference type="AlphaFoldDB" id="A0A6C0IG33"/>
<dbReference type="PANTHER" id="PTHR46609">
    <property type="entry name" value="EXONUCLEASE, PHAGE-TYPE/RECB, C-TERMINAL DOMAIN-CONTAINING PROTEIN"/>
    <property type="match status" value="1"/>
</dbReference>
<name>A0A6C0IG33_9ZZZZ</name>
<dbReference type="InterPro" id="IPR019080">
    <property type="entry name" value="YqaJ_viral_recombinase"/>
</dbReference>
<evidence type="ECO:0000313" key="2">
    <source>
        <dbReference type="EMBL" id="QHT92181.1"/>
    </source>
</evidence>
<protein>
    <recommendedName>
        <fullName evidence="1">YqaJ viral recombinase domain-containing protein</fullName>
    </recommendedName>
</protein>
<accession>A0A6C0IG33</accession>
<dbReference type="PANTHER" id="PTHR46609:SF6">
    <property type="entry name" value="EXONUCLEASE, PHAGE-TYPE_RECB, C-TERMINAL DOMAIN-CONTAINING PROTEIN-RELATED"/>
    <property type="match status" value="1"/>
</dbReference>
<dbReference type="EMBL" id="MN740182">
    <property type="protein sequence ID" value="QHT92181.1"/>
    <property type="molecule type" value="Genomic_DNA"/>
</dbReference>
<proteinExistence type="predicted"/>
<sequence>MFHEKLKTIIHLFDAWLSLPQDYAQLEQWMTSAQLIIDTFDISSELELSYLDRILEMYQEQWTKCISQQAQHKTDIPLKETLDALLLEKQIEQRTPEWYQQMASIISASELGHLFGSVRERAKLVLSKTVPYPSRNQSLAVVSERMSAFDWGIRFEPVVKQIYEYKYGTIIKELGRLSHKVDPRCMASPDGLIYHCPKNERTGRLIEIKCPVTREIDGSIPKDYYAQMQMQLHVTGLSICDYVEAVFTSPYHQGLALREGPGLYNGYIALVQRADATYGQDFYYVYSPVNCDSEWFVPITMNEEIVEIIPWTLHQWSEQQVRRSEEWWTALQPIIQTFWEDVEKAKRGEFTVPESSRPAKKAKTEQCMIVFKKCDEDGMVGVGPHTAVLDKMVGTCSSSPAVLIKKYDEDGMVIDA</sequence>